<gene>
    <name evidence="2" type="ORF">DYBT9623_04170</name>
</gene>
<accession>A0ABN7RFR4</accession>
<dbReference type="EMBL" id="CAJRAU010000006">
    <property type="protein sequence ID" value="CAG5072490.1"/>
    <property type="molecule type" value="Genomic_DNA"/>
</dbReference>
<feature type="domain" description="Cyclic nucleotide-binding" evidence="1">
    <location>
        <begin position="34"/>
        <end position="120"/>
    </location>
</feature>
<keyword evidence="3" id="KW-1185">Reference proteome</keyword>
<dbReference type="Pfam" id="PF00027">
    <property type="entry name" value="cNMP_binding"/>
    <property type="match status" value="1"/>
</dbReference>
<dbReference type="InterPro" id="IPR000595">
    <property type="entry name" value="cNMP-bd_dom"/>
</dbReference>
<reference evidence="2 3" key="1">
    <citation type="submission" date="2021-04" db="EMBL/GenBank/DDBJ databases">
        <authorList>
            <person name="Rodrigo-Torres L."/>
            <person name="Arahal R. D."/>
            <person name="Lucena T."/>
        </authorList>
    </citation>
    <scope>NUCLEOTIDE SEQUENCE [LARGE SCALE GENOMIC DNA]</scope>
    <source>
        <strain evidence="2 3">CECT 9623</strain>
    </source>
</reference>
<dbReference type="InterPro" id="IPR014710">
    <property type="entry name" value="RmlC-like_jellyroll"/>
</dbReference>
<protein>
    <recommendedName>
        <fullName evidence="1">Cyclic nucleotide-binding domain-containing protein</fullName>
    </recommendedName>
</protein>
<proteinExistence type="predicted"/>
<dbReference type="RefSeq" id="WP_215235452.1">
    <property type="nucleotide sequence ID" value="NZ_CAJRAU010000006.1"/>
</dbReference>
<dbReference type="Proteomes" id="UP000679725">
    <property type="component" value="Unassembled WGS sequence"/>
</dbReference>
<dbReference type="CDD" id="cd00038">
    <property type="entry name" value="CAP_ED"/>
    <property type="match status" value="1"/>
</dbReference>
<evidence type="ECO:0000313" key="2">
    <source>
        <dbReference type="EMBL" id="CAG5072490.1"/>
    </source>
</evidence>
<evidence type="ECO:0000313" key="3">
    <source>
        <dbReference type="Proteomes" id="UP000679725"/>
    </source>
</evidence>
<dbReference type="SUPFAM" id="SSF51206">
    <property type="entry name" value="cAMP-binding domain-like"/>
    <property type="match status" value="1"/>
</dbReference>
<dbReference type="InterPro" id="IPR018490">
    <property type="entry name" value="cNMP-bd_dom_sf"/>
</dbReference>
<organism evidence="2 3">
    <name type="scientific">Dyadobacter linearis</name>
    <dbReference type="NCBI Taxonomy" id="2823330"/>
    <lineage>
        <taxon>Bacteria</taxon>
        <taxon>Pseudomonadati</taxon>
        <taxon>Bacteroidota</taxon>
        <taxon>Cytophagia</taxon>
        <taxon>Cytophagales</taxon>
        <taxon>Spirosomataceae</taxon>
        <taxon>Dyadobacter</taxon>
    </lineage>
</organism>
<comment type="caution">
    <text evidence="2">The sequence shown here is derived from an EMBL/GenBank/DDBJ whole genome shotgun (WGS) entry which is preliminary data.</text>
</comment>
<sequence>MQNDDFKTIINHFLKRIPLTPEEQEYVCSLIKIRHLLPRQYLVQQGEVCRFESFVVKGFLRSFYVDSKGNDFTLHFAMEDWWISDSASFVREIPATRNIVALEPTTVLQLDKVSIEMLYRQVPVFERFWRIMNESACLAQDERILNAIMMSGAARYEALLSKYPGIEQRLPQRHIASYLGITPVFLSKIRKVKPAKSAEKLN</sequence>
<dbReference type="Gene3D" id="2.60.120.10">
    <property type="entry name" value="Jelly Rolls"/>
    <property type="match status" value="1"/>
</dbReference>
<name>A0ABN7RFR4_9BACT</name>
<evidence type="ECO:0000259" key="1">
    <source>
        <dbReference type="Pfam" id="PF00027"/>
    </source>
</evidence>